<dbReference type="Proteomes" id="UP001497444">
    <property type="component" value="Chromosome 4"/>
</dbReference>
<dbReference type="InterPro" id="IPR048395">
    <property type="entry name" value="Glyco_hydro_31_C"/>
</dbReference>
<dbReference type="Pfam" id="PF21365">
    <property type="entry name" value="Glyco_hydro_31_3rd"/>
    <property type="match status" value="1"/>
</dbReference>
<evidence type="ECO:0000256" key="9">
    <source>
        <dbReference type="ARBA" id="ARBA00042895"/>
    </source>
</evidence>
<accession>A0ABP0X2M5</accession>
<dbReference type="InterPro" id="IPR017853">
    <property type="entry name" value="GH"/>
</dbReference>
<evidence type="ECO:0000256" key="6">
    <source>
        <dbReference type="ARBA" id="ARBA00022824"/>
    </source>
</evidence>
<evidence type="ECO:0000313" key="14">
    <source>
        <dbReference type="EMBL" id="CAK9272520.1"/>
    </source>
</evidence>
<comment type="subcellular location">
    <subcellularLocation>
        <location evidence="1">Endoplasmic reticulum</location>
    </subcellularLocation>
</comment>
<keyword evidence="15" id="KW-1185">Reference proteome</keyword>
<evidence type="ECO:0000256" key="7">
    <source>
        <dbReference type="ARBA" id="ARBA00023180"/>
    </source>
</evidence>
<feature type="domain" description="Glycoside hydrolase family 31 N-terminal" evidence="12">
    <location>
        <begin position="97"/>
        <end position="301"/>
    </location>
</feature>
<name>A0ABP0X2M5_9BRYO</name>
<dbReference type="Pfam" id="PF13802">
    <property type="entry name" value="Gal_mutarotas_2"/>
    <property type="match status" value="1"/>
</dbReference>
<dbReference type="Gene3D" id="2.60.40.1180">
    <property type="entry name" value="Golgi alpha-mannosidase II"/>
    <property type="match status" value="2"/>
</dbReference>
<dbReference type="EMBL" id="OZ020099">
    <property type="protein sequence ID" value="CAK9272520.1"/>
    <property type="molecule type" value="Genomic_DNA"/>
</dbReference>
<dbReference type="PANTHER" id="PTHR22762:SF54">
    <property type="entry name" value="BCDNA.GH04962"/>
    <property type="match status" value="1"/>
</dbReference>
<keyword evidence="4" id="KW-0732">Signal</keyword>
<dbReference type="SUPFAM" id="SSF51011">
    <property type="entry name" value="Glycosyl hydrolase domain"/>
    <property type="match status" value="1"/>
</dbReference>
<evidence type="ECO:0000256" key="3">
    <source>
        <dbReference type="ARBA" id="ARBA00007806"/>
    </source>
</evidence>
<dbReference type="Gene3D" id="3.20.20.80">
    <property type="entry name" value="Glycosidases"/>
    <property type="match status" value="2"/>
</dbReference>
<dbReference type="InterPro" id="IPR030459">
    <property type="entry name" value="Glyco_hydro_31_CS"/>
</dbReference>
<gene>
    <name evidence="14" type="ORF">CSSPJE1EN1_LOCUS17998</name>
</gene>
<dbReference type="InterPro" id="IPR025887">
    <property type="entry name" value="Glyco_hydro_31_N_dom"/>
</dbReference>
<keyword evidence="6" id="KW-0256">Endoplasmic reticulum</keyword>
<dbReference type="InterPro" id="IPR013780">
    <property type="entry name" value="Glyco_hydro_b"/>
</dbReference>
<protein>
    <recommendedName>
        <fullName evidence="9">Glucosidase II subunit alpha</fullName>
    </recommendedName>
</protein>
<organism evidence="14 15">
    <name type="scientific">Sphagnum jensenii</name>
    <dbReference type="NCBI Taxonomy" id="128206"/>
    <lineage>
        <taxon>Eukaryota</taxon>
        <taxon>Viridiplantae</taxon>
        <taxon>Streptophyta</taxon>
        <taxon>Embryophyta</taxon>
        <taxon>Bryophyta</taxon>
        <taxon>Sphagnophytina</taxon>
        <taxon>Sphagnopsida</taxon>
        <taxon>Sphagnales</taxon>
        <taxon>Sphagnaceae</taxon>
        <taxon>Sphagnum</taxon>
    </lineage>
</organism>
<dbReference type="SUPFAM" id="SSF74650">
    <property type="entry name" value="Galactose mutarotase-like"/>
    <property type="match status" value="1"/>
</dbReference>
<evidence type="ECO:0000256" key="4">
    <source>
        <dbReference type="ARBA" id="ARBA00022729"/>
    </source>
</evidence>
<dbReference type="CDD" id="cd14752">
    <property type="entry name" value="GH31_N"/>
    <property type="match status" value="1"/>
</dbReference>
<feature type="domain" description="Glycoside hydrolase family 31 TIM barrel" evidence="11">
    <location>
        <begin position="370"/>
        <end position="697"/>
    </location>
</feature>
<evidence type="ECO:0000256" key="10">
    <source>
        <dbReference type="RuleBase" id="RU361185"/>
    </source>
</evidence>
<keyword evidence="7" id="KW-0325">Glycoprotein</keyword>
<dbReference type="CDD" id="cd06603">
    <property type="entry name" value="GH31_GANC_GANAB_alpha"/>
    <property type="match status" value="1"/>
</dbReference>
<dbReference type="Pfam" id="PF01055">
    <property type="entry name" value="Glyco_hydro_31_2nd"/>
    <property type="match status" value="1"/>
</dbReference>
<reference evidence="14" key="1">
    <citation type="submission" date="2024-02" db="EMBL/GenBank/DDBJ databases">
        <authorList>
            <consortium name="ELIXIR-Norway"/>
            <consortium name="Elixir Norway"/>
        </authorList>
    </citation>
    <scope>NUCLEOTIDE SEQUENCE</scope>
</reference>
<dbReference type="InterPro" id="IPR011013">
    <property type="entry name" value="Gal_mutarotase_sf_dom"/>
</dbReference>
<keyword evidence="5 10" id="KW-0378">Hydrolase</keyword>
<feature type="domain" description="Glycosyl hydrolase family 31 C-terminal" evidence="13">
    <location>
        <begin position="705"/>
        <end position="792"/>
    </location>
</feature>
<evidence type="ECO:0000259" key="13">
    <source>
        <dbReference type="Pfam" id="PF21365"/>
    </source>
</evidence>
<dbReference type="Gene3D" id="2.60.40.1760">
    <property type="entry name" value="glycosyl hydrolase (family 31)"/>
    <property type="match status" value="1"/>
</dbReference>
<dbReference type="InterPro" id="IPR000322">
    <property type="entry name" value="Glyco_hydro_31_TIM"/>
</dbReference>
<sequence length="938" mass="105479">MSLNVNPRRMQISSLDIFLRFHVINVAAWKKDEFRRCDQSAFCKDTRNREPGSSNLEVKDLKIADGVLRARLVPSDAGGGGTTEQGGGGEEEGDLVLEIKAYKNGIVRLKVTEEKHPEKRFEVPDVLVKDLEDKKLWLQRFVEKDDGSSMVHLGGHDVVLQHKPFQVHVKRGSDLVLSVNSKGLFNFEKLREKKEGENWEDRFRTYTDSRPYGPQTVSFDVSFHGTEHVYGIPEHATSLALKPTKGPNISSEPYRLFNLDVFEYISESPFGLYGAVPFMLSHSADKSAGFFLLNSAEMQIDVLASSWDTTPSIEMEGEGGSSKLLENGNKEKIVDTHWIVESGVFDAFVFVGPSPKDVVTQYCAVTGTTSLPSLFSTAYHQCRWNYKDEADVAAVDAGFDEHDIPYDVLWLDIEHTDGKRYFTWDPILFPTPKEMQAKLSAKGRHMVTIVDPHIKRDDGFPLHKEASSKGYYVKDSGGNDYDGWCWPGSSSYLDMLNPEIRSWWADKFSLSSYVGSTPILHIWNDMNEPSVFNGPEGTMPKDALHYNGVEHRDVHNAYGYYFHMASVEGLLRRGGGNERPFVLSRAFFAGTQKVGPVWTGDNTADWTQLRVSVPMCLTLGLTGIAFTGADVGGFFGNPDPELLTRWYQLGAYYPFFRAHAHLDTKRREPWLFGEPYTTLMREAVHSRYSLLPYVYTLFKEASVTGVPLMRPLWMEFPEDISTFERDEEFLLGPSLLVHGVYSQGATSETVYLPGTQKWYDVKTGATYPAGQKVNVPVTMDGIPVFQRAGSIIARKQRRRRSSTQMETDPYTLVVALNSTYEASGELYIDDGKSYDFEQGAFIYRQFKFSKGRLTSTTLAPVKTGSKVFTTSCLVERIVILGVRAKDLTIGKNAIVEQDELRIETDIGPPLLQRGASSTALILRLPNVRISDNWSIKLV</sequence>
<evidence type="ECO:0000256" key="8">
    <source>
        <dbReference type="ARBA" id="ARBA00023295"/>
    </source>
</evidence>
<evidence type="ECO:0000256" key="1">
    <source>
        <dbReference type="ARBA" id="ARBA00004240"/>
    </source>
</evidence>
<evidence type="ECO:0000256" key="5">
    <source>
        <dbReference type="ARBA" id="ARBA00022801"/>
    </source>
</evidence>
<evidence type="ECO:0000256" key="2">
    <source>
        <dbReference type="ARBA" id="ARBA00004833"/>
    </source>
</evidence>
<evidence type="ECO:0000313" key="15">
    <source>
        <dbReference type="Proteomes" id="UP001497444"/>
    </source>
</evidence>
<comment type="pathway">
    <text evidence="2">Glycan metabolism; N-glycan metabolism.</text>
</comment>
<evidence type="ECO:0000259" key="11">
    <source>
        <dbReference type="Pfam" id="PF01055"/>
    </source>
</evidence>
<comment type="similarity">
    <text evidence="3 10">Belongs to the glycosyl hydrolase 31 family.</text>
</comment>
<evidence type="ECO:0000259" key="12">
    <source>
        <dbReference type="Pfam" id="PF13802"/>
    </source>
</evidence>
<dbReference type="PANTHER" id="PTHR22762">
    <property type="entry name" value="ALPHA-GLUCOSIDASE"/>
    <property type="match status" value="1"/>
</dbReference>
<dbReference type="SUPFAM" id="SSF51445">
    <property type="entry name" value="(Trans)glycosidases"/>
    <property type="match status" value="1"/>
</dbReference>
<proteinExistence type="inferred from homology"/>
<keyword evidence="8 10" id="KW-0326">Glycosidase</keyword>
<dbReference type="PROSITE" id="PS00707">
    <property type="entry name" value="GLYCOSYL_HYDROL_F31_2"/>
    <property type="match status" value="1"/>
</dbReference>